<sequence length="174" mass="20146">MSRFLSTMATRPPINDMIKPLSWLLGKWRSEDGQGHYPTIKDFKYIEELEFIHVGQPNIQFRQVFYAFNAETKKPMHREVGFIRVTPDLSKVAFVSAQNTGLAEVEEGTYNEKEKELRFESHTVGRLTFGKPPVTKKIARIFHCHGDTLEQIVDMETVNTAMTNHLTIKYKKVE</sequence>
<evidence type="ECO:0000313" key="4">
    <source>
        <dbReference type="Proteomes" id="UP001208570"/>
    </source>
</evidence>
<dbReference type="AlphaFoldDB" id="A0AAD9JLE4"/>
<keyword evidence="4" id="KW-1185">Reference proteome</keyword>
<dbReference type="InterPro" id="IPR045165">
    <property type="entry name" value="Nitrobindin"/>
</dbReference>
<comment type="catalytic activity">
    <reaction evidence="1">
        <text>peroxynitrite = nitrate</text>
        <dbReference type="Rhea" id="RHEA:63116"/>
        <dbReference type="ChEBI" id="CHEBI:17632"/>
        <dbReference type="ChEBI" id="CHEBI:25941"/>
    </reaction>
    <physiologicalReaction direction="left-to-right" evidence="1">
        <dbReference type="Rhea" id="RHEA:63117"/>
    </physiologicalReaction>
</comment>
<dbReference type="Proteomes" id="UP001208570">
    <property type="component" value="Unassembled WGS sequence"/>
</dbReference>
<protein>
    <recommendedName>
        <fullName evidence="2">THAP4-like heme-binding domain-containing protein</fullName>
    </recommendedName>
</protein>
<organism evidence="3 4">
    <name type="scientific">Paralvinella palmiformis</name>
    <dbReference type="NCBI Taxonomy" id="53620"/>
    <lineage>
        <taxon>Eukaryota</taxon>
        <taxon>Metazoa</taxon>
        <taxon>Spiralia</taxon>
        <taxon>Lophotrochozoa</taxon>
        <taxon>Annelida</taxon>
        <taxon>Polychaeta</taxon>
        <taxon>Sedentaria</taxon>
        <taxon>Canalipalpata</taxon>
        <taxon>Terebellida</taxon>
        <taxon>Terebelliformia</taxon>
        <taxon>Alvinellidae</taxon>
        <taxon>Paralvinella</taxon>
    </lineage>
</organism>
<dbReference type="InterPro" id="IPR014878">
    <property type="entry name" value="THAP4-like_heme-bd"/>
</dbReference>
<dbReference type="PANTHER" id="PTHR15854:SF4">
    <property type="entry name" value="PEROXYNITRITE ISOMERASE THAP4"/>
    <property type="match status" value="1"/>
</dbReference>
<name>A0AAD9JLE4_9ANNE</name>
<dbReference type="PANTHER" id="PTHR15854">
    <property type="entry name" value="THAP4 PROTEIN"/>
    <property type="match status" value="1"/>
</dbReference>
<proteinExistence type="predicted"/>
<accession>A0AAD9JLE4</accession>
<evidence type="ECO:0000259" key="2">
    <source>
        <dbReference type="Pfam" id="PF08768"/>
    </source>
</evidence>
<comment type="caution">
    <text evidence="3">The sequence shown here is derived from an EMBL/GenBank/DDBJ whole genome shotgun (WGS) entry which is preliminary data.</text>
</comment>
<dbReference type="InterPro" id="IPR012674">
    <property type="entry name" value="Calycin"/>
</dbReference>
<dbReference type="Pfam" id="PF08768">
    <property type="entry name" value="THAP4_heme-bd"/>
    <property type="match status" value="1"/>
</dbReference>
<dbReference type="EMBL" id="JAODUP010000256">
    <property type="protein sequence ID" value="KAK2154817.1"/>
    <property type="molecule type" value="Genomic_DNA"/>
</dbReference>
<reference evidence="3" key="1">
    <citation type="journal article" date="2023" name="Mol. Biol. Evol.">
        <title>Third-Generation Sequencing Reveals the Adaptive Role of the Epigenome in Three Deep-Sea Polychaetes.</title>
        <authorList>
            <person name="Perez M."/>
            <person name="Aroh O."/>
            <person name="Sun Y."/>
            <person name="Lan Y."/>
            <person name="Juniper S.K."/>
            <person name="Young C.R."/>
            <person name="Angers B."/>
            <person name="Qian P.Y."/>
        </authorList>
    </citation>
    <scope>NUCLEOTIDE SEQUENCE</scope>
    <source>
        <strain evidence="3">P08H-3</strain>
    </source>
</reference>
<dbReference type="CDD" id="cd07828">
    <property type="entry name" value="lipocalin_heme-bd-THAP4-like"/>
    <property type="match status" value="1"/>
</dbReference>
<dbReference type="GO" id="GO:0008289">
    <property type="term" value="F:lipid binding"/>
    <property type="evidence" value="ECO:0007669"/>
    <property type="project" value="UniProtKB-KW"/>
</dbReference>
<dbReference type="Gene3D" id="2.40.128.20">
    <property type="match status" value="1"/>
</dbReference>
<evidence type="ECO:0000313" key="3">
    <source>
        <dbReference type="EMBL" id="KAK2154817.1"/>
    </source>
</evidence>
<feature type="domain" description="THAP4-like heme-binding" evidence="2">
    <location>
        <begin position="18"/>
        <end position="172"/>
    </location>
</feature>
<dbReference type="SUPFAM" id="SSF50814">
    <property type="entry name" value="Lipocalins"/>
    <property type="match status" value="1"/>
</dbReference>
<gene>
    <name evidence="3" type="ORF">LSH36_256g02036</name>
</gene>
<evidence type="ECO:0000256" key="1">
    <source>
        <dbReference type="ARBA" id="ARBA00036993"/>
    </source>
</evidence>